<accession>A0A4U5XD45</accession>
<dbReference type="AlphaFoldDB" id="A0A4U5XD45"/>
<gene>
    <name evidence="1" type="ORF">E4U92_00330</name>
</gene>
<proteinExistence type="predicted"/>
<reference evidence="1 2" key="1">
    <citation type="submission" date="2019-04" db="EMBL/GenBank/DDBJ databases">
        <title>Streptomyces lasaliensis sp.nov., an Actinomycete isolated from soil which produces the polyether antibiotic lasalocid.</title>
        <authorList>
            <person name="Erwin G."/>
            <person name="Haber C."/>
        </authorList>
    </citation>
    <scope>NUCLEOTIDE SEQUENCE [LARGE SCALE GENOMIC DNA]</scope>
    <source>
        <strain evidence="1 2">DSM 40089</strain>
    </source>
</reference>
<protein>
    <submittedName>
        <fullName evidence="1">Uncharacterized protein</fullName>
    </submittedName>
</protein>
<comment type="caution">
    <text evidence="1">The sequence shown here is derived from an EMBL/GenBank/DDBJ whole genome shotgun (WGS) entry which is preliminary data.</text>
</comment>
<name>A0A4U5XD45_STRGB</name>
<dbReference type="Proteomes" id="UP000308632">
    <property type="component" value="Unassembled WGS sequence"/>
</dbReference>
<dbReference type="RefSeq" id="WP_137298182.1">
    <property type="nucleotide sequence ID" value="NZ_BMVD01000018.1"/>
</dbReference>
<sequence length="84" mass="8970">MRISAVTLAHEYGAVPPPGLADILWAQAHPADGVEHIRVAAGRGRAVITYFLRAGDDRSAVAAARQVTNRAITQAPSLRGWRTV</sequence>
<evidence type="ECO:0000313" key="1">
    <source>
        <dbReference type="EMBL" id="TKT11626.1"/>
    </source>
</evidence>
<dbReference type="EMBL" id="SZPR01000001">
    <property type="protein sequence ID" value="TKT11626.1"/>
    <property type="molecule type" value="Genomic_DNA"/>
</dbReference>
<organism evidence="1 2">
    <name type="scientific">Streptomyces galbus</name>
    <dbReference type="NCBI Taxonomy" id="33898"/>
    <lineage>
        <taxon>Bacteria</taxon>
        <taxon>Bacillati</taxon>
        <taxon>Actinomycetota</taxon>
        <taxon>Actinomycetes</taxon>
        <taxon>Kitasatosporales</taxon>
        <taxon>Streptomycetaceae</taxon>
        <taxon>Streptomyces</taxon>
    </lineage>
</organism>
<evidence type="ECO:0000313" key="2">
    <source>
        <dbReference type="Proteomes" id="UP000308632"/>
    </source>
</evidence>